<dbReference type="Proteomes" id="UP000245489">
    <property type="component" value="Unassembled WGS sequence"/>
</dbReference>
<evidence type="ECO:0000313" key="2">
    <source>
        <dbReference type="EMBL" id="PWK27862.1"/>
    </source>
</evidence>
<gene>
    <name evidence="2" type="ORF">LV89_01269</name>
</gene>
<keyword evidence="1" id="KW-0732">Signal</keyword>
<evidence type="ECO:0000313" key="3">
    <source>
        <dbReference type="Proteomes" id="UP000245489"/>
    </source>
</evidence>
<keyword evidence="3" id="KW-1185">Reference proteome</keyword>
<proteinExistence type="predicted"/>
<protein>
    <recommendedName>
        <fullName evidence="4">FecR family protein</fullName>
    </recommendedName>
</protein>
<sequence length="156" mass="16845">MKPILIFLFIISNIGIAFSQTSGNARVDALIKQQKQAKSGQFLFTVNGQKFTEKVNVIKSEKSYGIIGDLMESTRPLTILFQTFTSGKHELNSDKNVIGIHDKIYIIKGFLDLKSSGNQASGTVSGTLFEINSKGKTSPTSSGNISGTLSGLIVNQ</sequence>
<feature type="chain" id="PRO_5016454742" description="FecR family protein" evidence="1">
    <location>
        <begin position="20"/>
        <end position="156"/>
    </location>
</feature>
<organism evidence="2 3">
    <name type="scientific">Arcicella aurantiaca</name>
    <dbReference type="NCBI Taxonomy" id="591202"/>
    <lineage>
        <taxon>Bacteria</taxon>
        <taxon>Pseudomonadati</taxon>
        <taxon>Bacteroidota</taxon>
        <taxon>Cytophagia</taxon>
        <taxon>Cytophagales</taxon>
        <taxon>Flectobacillaceae</taxon>
        <taxon>Arcicella</taxon>
    </lineage>
</organism>
<dbReference type="AlphaFoldDB" id="A0A316EE06"/>
<evidence type="ECO:0008006" key="4">
    <source>
        <dbReference type="Google" id="ProtNLM"/>
    </source>
</evidence>
<accession>A0A316EE06</accession>
<reference evidence="2 3" key="1">
    <citation type="submission" date="2018-05" db="EMBL/GenBank/DDBJ databases">
        <title>Genomic Encyclopedia of Archaeal and Bacterial Type Strains, Phase II (KMG-II): from individual species to whole genera.</title>
        <authorList>
            <person name="Goeker M."/>
        </authorList>
    </citation>
    <scope>NUCLEOTIDE SEQUENCE [LARGE SCALE GENOMIC DNA]</scope>
    <source>
        <strain evidence="2 3">DSM 22214</strain>
    </source>
</reference>
<dbReference type="RefSeq" id="WP_109742029.1">
    <property type="nucleotide sequence ID" value="NZ_QGGO01000005.1"/>
</dbReference>
<feature type="signal peptide" evidence="1">
    <location>
        <begin position="1"/>
        <end position="19"/>
    </location>
</feature>
<comment type="caution">
    <text evidence="2">The sequence shown here is derived from an EMBL/GenBank/DDBJ whole genome shotgun (WGS) entry which is preliminary data.</text>
</comment>
<dbReference type="EMBL" id="QGGO01000005">
    <property type="protein sequence ID" value="PWK27862.1"/>
    <property type="molecule type" value="Genomic_DNA"/>
</dbReference>
<evidence type="ECO:0000256" key="1">
    <source>
        <dbReference type="SAM" id="SignalP"/>
    </source>
</evidence>
<name>A0A316EE06_9BACT</name>